<accession>A0A553NFX1</accession>
<dbReference type="STRING" id="6832.A0A553NFX1"/>
<dbReference type="FunFam" id="3.40.50.2300:FF:000066">
    <property type="entry name" value="RNA polymerase II subunit A C-terminal domain phosphatase SSU72"/>
    <property type="match status" value="1"/>
</dbReference>
<protein>
    <recommendedName>
        <fullName evidence="9">RNA polymerase II subunit A C-terminal domain phosphatase SSU72</fullName>
        <shortName evidence="9">CTD phosphatase SSU72</shortName>
        <ecNumber evidence="9">3.1.3.16</ecNumber>
    </recommendedName>
</protein>
<dbReference type="OMA" id="PNCYEFG"/>
<comment type="catalytic activity">
    <reaction evidence="7 9">
        <text>O-phospho-L-seryl-[protein] + H2O = L-seryl-[protein] + phosphate</text>
        <dbReference type="Rhea" id="RHEA:20629"/>
        <dbReference type="Rhea" id="RHEA-COMP:9863"/>
        <dbReference type="Rhea" id="RHEA-COMP:11604"/>
        <dbReference type="ChEBI" id="CHEBI:15377"/>
        <dbReference type="ChEBI" id="CHEBI:29999"/>
        <dbReference type="ChEBI" id="CHEBI:43474"/>
        <dbReference type="ChEBI" id="CHEBI:83421"/>
        <dbReference type="EC" id="3.1.3.16"/>
    </reaction>
</comment>
<keyword evidence="3 9" id="KW-0507">mRNA processing</keyword>
<name>A0A553NFX1_TIGCA</name>
<evidence type="ECO:0000313" key="11">
    <source>
        <dbReference type="Proteomes" id="UP000318571"/>
    </source>
</evidence>
<keyword evidence="4 9" id="KW-0378">Hydrolase</keyword>
<comment type="similarity">
    <text evidence="2 9">Belongs to the SSU72 phosphatase family.</text>
</comment>
<keyword evidence="5 9" id="KW-0904">Protein phosphatase</keyword>
<dbReference type="PANTHER" id="PTHR20383">
    <property type="entry name" value="RNA POLYMERASE II SUBUNIT A C-TERMINAL DOMAIN PHOSPHATASE"/>
    <property type="match status" value="1"/>
</dbReference>
<dbReference type="EMBL" id="VCGU01000458">
    <property type="protein sequence ID" value="TRY64346.1"/>
    <property type="molecule type" value="Genomic_DNA"/>
</dbReference>
<organism evidence="10 11">
    <name type="scientific">Tigriopus californicus</name>
    <name type="common">Marine copepod</name>
    <dbReference type="NCBI Taxonomy" id="6832"/>
    <lineage>
        <taxon>Eukaryota</taxon>
        <taxon>Metazoa</taxon>
        <taxon>Ecdysozoa</taxon>
        <taxon>Arthropoda</taxon>
        <taxon>Crustacea</taxon>
        <taxon>Multicrustacea</taxon>
        <taxon>Hexanauplia</taxon>
        <taxon>Copepoda</taxon>
        <taxon>Harpacticoida</taxon>
        <taxon>Harpacticidae</taxon>
        <taxon>Tigriopus</taxon>
    </lineage>
</organism>
<evidence type="ECO:0000256" key="3">
    <source>
        <dbReference type="ARBA" id="ARBA00022664"/>
    </source>
</evidence>
<dbReference type="GO" id="GO:0005634">
    <property type="term" value="C:nucleus"/>
    <property type="evidence" value="ECO:0007669"/>
    <property type="project" value="UniProtKB-SubCell"/>
</dbReference>
<evidence type="ECO:0000256" key="7">
    <source>
        <dbReference type="ARBA" id="ARBA00047761"/>
    </source>
</evidence>
<comment type="function">
    <text evidence="9">Protein phosphatase that catalyzes the dephosphorylation of the C-terminal domain of RNA polymerase II. Plays a role in RNA processing and termination.</text>
</comment>
<evidence type="ECO:0000256" key="2">
    <source>
        <dbReference type="ARBA" id="ARBA00008978"/>
    </source>
</evidence>
<reference evidence="10 11" key="1">
    <citation type="journal article" date="2018" name="Nat. Ecol. Evol.">
        <title>Genomic signatures of mitonuclear coevolution across populations of Tigriopus californicus.</title>
        <authorList>
            <person name="Barreto F.S."/>
            <person name="Watson E.T."/>
            <person name="Lima T.G."/>
            <person name="Willett C.S."/>
            <person name="Edmands S."/>
            <person name="Li W."/>
            <person name="Burton R.S."/>
        </authorList>
    </citation>
    <scope>NUCLEOTIDE SEQUENCE [LARGE SCALE GENOMIC DNA]</scope>
    <source>
        <strain evidence="10 11">San Diego</strain>
    </source>
</reference>
<dbReference type="FunFam" id="3.40.50.2300:FF:000039">
    <property type="entry name" value="RNA polymerase II subunit A C-terminal domain phosphatase"/>
    <property type="match status" value="1"/>
</dbReference>
<dbReference type="AlphaFoldDB" id="A0A553NFX1"/>
<dbReference type="Proteomes" id="UP000318571">
    <property type="component" value="Chromosome 10"/>
</dbReference>
<evidence type="ECO:0000256" key="1">
    <source>
        <dbReference type="ARBA" id="ARBA00004123"/>
    </source>
</evidence>
<dbReference type="GO" id="GO:0008420">
    <property type="term" value="F:RNA polymerase II CTD heptapeptide repeat phosphatase activity"/>
    <property type="evidence" value="ECO:0007669"/>
    <property type="project" value="UniProtKB-ARBA"/>
</dbReference>
<dbReference type="GO" id="GO:0031124">
    <property type="term" value="P:mRNA 3'-end processing"/>
    <property type="evidence" value="ECO:0007669"/>
    <property type="project" value="UniProtKB-ARBA"/>
</dbReference>
<evidence type="ECO:0000256" key="6">
    <source>
        <dbReference type="ARBA" id="ARBA00023242"/>
    </source>
</evidence>
<keyword evidence="11" id="KW-1185">Reference proteome</keyword>
<sequence>MSKLRIAVVCSSNMNRSMEAHAALAKKQYDVKSYGTGKMVRIPGPTRNEPNAYEFGTTYEAIYEDLKKKDRKLYTETGMLHILDRNRRIKAQPERFQEVFNTEKFDIILTVEERVYDNVITAFEERDSLHEQPVHIINMDVVDNPEDATIGAFLLCDLVRMLDQSDDLDDDIDEIVQEFEAQCKRAILHTVSFY</sequence>
<proteinExistence type="inferred from homology"/>
<dbReference type="InterPro" id="IPR006811">
    <property type="entry name" value="RNA_pol_II_suA"/>
</dbReference>
<dbReference type="EC" id="3.1.3.16" evidence="9"/>
<dbReference type="Pfam" id="PF04722">
    <property type="entry name" value="Ssu72"/>
    <property type="match status" value="1"/>
</dbReference>
<dbReference type="Gene3D" id="3.40.50.2300">
    <property type="match status" value="2"/>
</dbReference>
<comment type="subcellular location">
    <subcellularLocation>
        <location evidence="1 9">Nucleus</location>
    </subcellularLocation>
</comment>
<comment type="catalytic activity">
    <reaction evidence="8 9">
        <text>O-phospho-L-threonyl-[protein] + H2O = L-threonyl-[protein] + phosphate</text>
        <dbReference type="Rhea" id="RHEA:47004"/>
        <dbReference type="Rhea" id="RHEA-COMP:11060"/>
        <dbReference type="Rhea" id="RHEA-COMP:11605"/>
        <dbReference type="ChEBI" id="CHEBI:15377"/>
        <dbReference type="ChEBI" id="CHEBI:30013"/>
        <dbReference type="ChEBI" id="CHEBI:43474"/>
        <dbReference type="ChEBI" id="CHEBI:61977"/>
        <dbReference type="EC" id="3.1.3.16"/>
    </reaction>
</comment>
<evidence type="ECO:0000256" key="9">
    <source>
        <dbReference type="RuleBase" id="RU369031"/>
    </source>
</evidence>
<gene>
    <name evidence="10" type="ORF">TCAL_00459</name>
</gene>
<evidence type="ECO:0000256" key="8">
    <source>
        <dbReference type="ARBA" id="ARBA00048336"/>
    </source>
</evidence>
<evidence type="ECO:0000313" key="10">
    <source>
        <dbReference type="EMBL" id="TRY64346.1"/>
    </source>
</evidence>
<evidence type="ECO:0000256" key="4">
    <source>
        <dbReference type="ARBA" id="ARBA00022801"/>
    </source>
</evidence>
<dbReference type="OrthoDB" id="57957at2759"/>
<evidence type="ECO:0000256" key="5">
    <source>
        <dbReference type="ARBA" id="ARBA00022912"/>
    </source>
</evidence>
<comment type="caution">
    <text evidence="10">The sequence shown here is derived from an EMBL/GenBank/DDBJ whole genome shotgun (WGS) entry which is preliminary data.</text>
</comment>
<keyword evidence="6 9" id="KW-0539">Nucleus</keyword>